<name>A0A151RLK4_CAJCA</name>
<dbReference type="Proteomes" id="UP000075243">
    <property type="component" value="Unassembled WGS sequence"/>
</dbReference>
<evidence type="ECO:0000313" key="2">
    <source>
        <dbReference type="EMBL" id="KYP31917.1"/>
    </source>
</evidence>
<dbReference type="EMBL" id="KQ483666">
    <property type="protein sequence ID" value="KYP43454.1"/>
    <property type="molecule type" value="Genomic_DNA"/>
</dbReference>
<dbReference type="AlphaFoldDB" id="A0A151RLK4"/>
<feature type="domain" description="Retrovirus-related Pol polyprotein from transposon TNT 1-94-like beta-barrel" evidence="1">
    <location>
        <begin position="1"/>
        <end position="42"/>
    </location>
</feature>
<evidence type="ECO:0000313" key="3">
    <source>
        <dbReference type="EMBL" id="KYP43454.1"/>
    </source>
</evidence>
<feature type="non-terminal residue" evidence="3">
    <location>
        <position position="1"/>
    </location>
</feature>
<dbReference type="InterPro" id="IPR054722">
    <property type="entry name" value="PolX-like_BBD"/>
</dbReference>
<dbReference type="Gramene" id="C.cajan_44360.t">
    <property type="protein sequence ID" value="C.cajan_44360.t.cds1"/>
    <property type="gene ID" value="C.cajan_44360"/>
</dbReference>
<accession>A0A151RLK4</accession>
<keyword evidence="4" id="KW-1185">Reference proteome</keyword>
<organism evidence="3 4">
    <name type="scientific">Cajanus cajan</name>
    <name type="common">Pigeon pea</name>
    <name type="synonym">Cajanus indicus</name>
    <dbReference type="NCBI Taxonomy" id="3821"/>
    <lineage>
        <taxon>Eukaryota</taxon>
        <taxon>Viridiplantae</taxon>
        <taxon>Streptophyta</taxon>
        <taxon>Embryophyta</taxon>
        <taxon>Tracheophyta</taxon>
        <taxon>Spermatophyta</taxon>
        <taxon>Magnoliopsida</taxon>
        <taxon>eudicotyledons</taxon>
        <taxon>Gunneridae</taxon>
        <taxon>Pentapetalae</taxon>
        <taxon>rosids</taxon>
        <taxon>fabids</taxon>
        <taxon>Fabales</taxon>
        <taxon>Fabaceae</taxon>
        <taxon>Papilionoideae</taxon>
        <taxon>50 kb inversion clade</taxon>
        <taxon>NPAAA clade</taxon>
        <taxon>indigoferoid/millettioid clade</taxon>
        <taxon>Phaseoleae</taxon>
        <taxon>Cajanus</taxon>
    </lineage>
</organism>
<protein>
    <recommendedName>
        <fullName evidence="1">Retrovirus-related Pol polyprotein from transposon TNT 1-94-like beta-barrel domain-containing protein</fullName>
    </recommendedName>
</protein>
<reference evidence="3 4" key="1">
    <citation type="journal article" date="2012" name="Nat. Biotechnol.">
        <title>Draft genome sequence of pigeonpea (Cajanus cajan), an orphan legume crop of resource-poor farmers.</title>
        <authorList>
            <person name="Varshney R.K."/>
            <person name="Chen W."/>
            <person name="Li Y."/>
            <person name="Bharti A.K."/>
            <person name="Saxena R.K."/>
            <person name="Schlueter J.A."/>
            <person name="Donoghue M.T."/>
            <person name="Azam S."/>
            <person name="Fan G."/>
            <person name="Whaley A.M."/>
            <person name="Farmer A.D."/>
            <person name="Sheridan J."/>
            <person name="Iwata A."/>
            <person name="Tuteja R."/>
            <person name="Penmetsa R.V."/>
            <person name="Wu W."/>
            <person name="Upadhyaya H.D."/>
            <person name="Yang S.P."/>
            <person name="Shah T."/>
            <person name="Saxena K.B."/>
            <person name="Michael T."/>
            <person name="McCombie W.R."/>
            <person name="Yang B."/>
            <person name="Zhang G."/>
            <person name="Yang H."/>
            <person name="Wang J."/>
            <person name="Spillane C."/>
            <person name="Cook D.R."/>
            <person name="May G.D."/>
            <person name="Xu X."/>
            <person name="Jackson S.A."/>
        </authorList>
    </citation>
    <scope>NUCLEOTIDE SEQUENCE [LARGE SCALE GENOMIC DNA]</scope>
    <source>
        <strain evidence="4">cv. Asha</strain>
    </source>
</reference>
<dbReference type="Pfam" id="PF22936">
    <property type="entry name" value="Pol_BBD"/>
    <property type="match status" value="1"/>
</dbReference>
<evidence type="ECO:0000313" key="4">
    <source>
        <dbReference type="Proteomes" id="UP000075243"/>
    </source>
</evidence>
<dbReference type="Gramene" id="C.cajan_28019.t">
    <property type="protein sequence ID" value="C.cajan_28019.t.cds1"/>
    <property type="gene ID" value="C.cajan_28019"/>
</dbReference>
<sequence>IVGKGVVKIKLSDSMLELKNVRHIPNLTMNLILVGQLASDGYTIVFHGDHCKISKGAMTIAHGKKSGVAGACHLIAVATNENPNPWH</sequence>
<dbReference type="EMBL" id="KQ485570">
    <property type="protein sequence ID" value="KYP31917.1"/>
    <property type="molecule type" value="Genomic_DNA"/>
</dbReference>
<evidence type="ECO:0000259" key="1">
    <source>
        <dbReference type="Pfam" id="PF22936"/>
    </source>
</evidence>
<gene>
    <name evidence="3" type="ORF">KK1_035100</name>
    <name evidence="2" type="ORF">KK1_047531</name>
</gene>
<proteinExistence type="predicted"/>